<reference evidence="1" key="1">
    <citation type="submission" date="2022-04" db="EMBL/GenBank/DDBJ databases">
        <title>A functionally conserved STORR gene fusion in Papaver species that diverged 16.8 million years ago.</title>
        <authorList>
            <person name="Catania T."/>
        </authorList>
    </citation>
    <scope>NUCLEOTIDE SEQUENCE</scope>
    <source>
        <strain evidence="1">S-188037</strain>
    </source>
</reference>
<comment type="caution">
    <text evidence="1">The sequence shown here is derived from an EMBL/GenBank/DDBJ whole genome shotgun (WGS) entry which is preliminary data.</text>
</comment>
<dbReference type="AlphaFoldDB" id="A0AAD4XQ35"/>
<gene>
    <name evidence="1" type="ORF">MKW98_029168</name>
</gene>
<protein>
    <submittedName>
        <fullName evidence="1">Uncharacterized protein</fullName>
    </submittedName>
</protein>
<organism evidence="1 2">
    <name type="scientific">Papaver atlanticum</name>
    <dbReference type="NCBI Taxonomy" id="357466"/>
    <lineage>
        <taxon>Eukaryota</taxon>
        <taxon>Viridiplantae</taxon>
        <taxon>Streptophyta</taxon>
        <taxon>Embryophyta</taxon>
        <taxon>Tracheophyta</taxon>
        <taxon>Spermatophyta</taxon>
        <taxon>Magnoliopsida</taxon>
        <taxon>Ranunculales</taxon>
        <taxon>Papaveraceae</taxon>
        <taxon>Papaveroideae</taxon>
        <taxon>Papaver</taxon>
    </lineage>
</organism>
<evidence type="ECO:0000313" key="1">
    <source>
        <dbReference type="EMBL" id="KAI3932935.1"/>
    </source>
</evidence>
<sequence>MVFVTEFSWASYGKIIDKGYRIATRIHSHFPHTSRIMHSPKDALSAAARGTSSSNNNNNSGCGCEINNKTVGIGSECIILQSNNA</sequence>
<dbReference type="Proteomes" id="UP001202328">
    <property type="component" value="Unassembled WGS sequence"/>
</dbReference>
<evidence type="ECO:0000313" key="2">
    <source>
        <dbReference type="Proteomes" id="UP001202328"/>
    </source>
</evidence>
<dbReference type="EMBL" id="JAJJMB010006973">
    <property type="protein sequence ID" value="KAI3932935.1"/>
    <property type="molecule type" value="Genomic_DNA"/>
</dbReference>
<proteinExistence type="predicted"/>
<name>A0AAD4XQ35_9MAGN</name>
<accession>A0AAD4XQ35</accession>
<keyword evidence="2" id="KW-1185">Reference proteome</keyword>